<dbReference type="PANTHER" id="PTHR44051:SF8">
    <property type="entry name" value="GLUTATHIONE S-TRANSFERASE GSTA"/>
    <property type="match status" value="1"/>
</dbReference>
<dbReference type="SUPFAM" id="SSF47616">
    <property type="entry name" value="GST C-terminal domain-like"/>
    <property type="match status" value="1"/>
</dbReference>
<accession>A0AAE3WEZ1</accession>
<dbReference type="Pfam" id="PF02798">
    <property type="entry name" value="GST_N"/>
    <property type="match status" value="1"/>
</dbReference>
<organism evidence="3 4">
    <name type="scientific">Marimonas arenosa</name>
    <dbReference type="NCBI Taxonomy" id="1795305"/>
    <lineage>
        <taxon>Bacteria</taxon>
        <taxon>Pseudomonadati</taxon>
        <taxon>Pseudomonadota</taxon>
        <taxon>Alphaproteobacteria</taxon>
        <taxon>Rhodobacterales</taxon>
        <taxon>Paracoccaceae</taxon>
        <taxon>Marimonas</taxon>
    </lineage>
</organism>
<gene>
    <name evidence="3" type="ORF">NO357_16305</name>
</gene>
<feature type="domain" description="GST C-terminal" evidence="2">
    <location>
        <begin position="90"/>
        <end position="217"/>
    </location>
</feature>
<comment type="caution">
    <text evidence="3">The sequence shown here is derived from an EMBL/GenBank/DDBJ whole genome shotgun (WGS) entry which is preliminary data.</text>
</comment>
<dbReference type="InterPro" id="IPR010987">
    <property type="entry name" value="Glutathione-S-Trfase_C-like"/>
</dbReference>
<dbReference type="InterPro" id="IPR004045">
    <property type="entry name" value="Glutathione_S-Trfase_N"/>
</dbReference>
<dbReference type="SUPFAM" id="SSF52833">
    <property type="entry name" value="Thioredoxin-like"/>
    <property type="match status" value="1"/>
</dbReference>
<dbReference type="InterPro" id="IPR036282">
    <property type="entry name" value="Glutathione-S-Trfase_C_sf"/>
</dbReference>
<reference evidence="3" key="1">
    <citation type="submission" date="2022-07" db="EMBL/GenBank/DDBJ databases">
        <authorList>
            <person name="Otstavnykh N."/>
            <person name="Isaeva M."/>
            <person name="Bystritskaya E."/>
        </authorList>
    </citation>
    <scope>NUCLEOTIDE SEQUENCE</scope>
    <source>
        <strain evidence="3">KCTC 52189</strain>
    </source>
</reference>
<evidence type="ECO:0000259" key="2">
    <source>
        <dbReference type="PROSITE" id="PS50405"/>
    </source>
</evidence>
<dbReference type="PANTHER" id="PTHR44051">
    <property type="entry name" value="GLUTATHIONE S-TRANSFERASE-RELATED"/>
    <property type="match status" value="1"/>
</dbReference>
<dbReference type="PROSITE" id="PS50405">
    <property type="entry name" value="GST_CTER"/>
    <property type="match status" value="1"/>
</dbReference>
<dbReference type="AlphaFoldDB" id="A0AAE3WEZ1"/>
<dbReference type="SFLD" id="SFLDG00358">
    <property type="entry name" value="Main_(cytGST)"/>
    <property type="match status" value="1"/>
</dbReference>
<dbReference type="Gene3D" id="1.20.1050.10">
    <property type="match status" value="1"/>
</dbReference>
<dbReference type="RefSeq" id="WP_306736753.1">
    <property type="nucleotide sequence ID" value="NZ_JANHAX010000005.1"/>
</dbReference>
<feature type="domain" description="GST N-terminal" evidence="1">
    <location>
        <begin position="3"/>
        <end position="84"/>
    </location>
</feature>
<dbReference type="Gene3D" id="3.40.30.10">
    <property type="entry name" value="Glutaredoxin"/>
    <property type="match status" value="1"/>
</dbReference>
<protein>
    <submittedName>
        <fullName evidence="3">Glutathione S-transferase family protein</fullName>
    </submittedName>
</protein>
<evidence type="ECO:0000313" key="3">
    <source>
        <dbReference type="EMBL" id="MDQ2091464.1"/>
    </source>
</evidence>
<dbReference type="CDD" id="cd03046">
    <property type="entry name" value="GST_N_GTT1_like"/>
    <property type="match status" value="1"/>
</dbReference>
<dbReference type="PROSITE" id="PS50404">
    <property type="entry name" value="GST_NTER"/>
    <property type="match status" value="1"/>
</dbReference>
<proteinExistence type="predicted"/>
<dbReference type="Proteomes" id="UP001226762">
    <property type="component" value="Unassembled WGS sequence"/>
</dbReference>
<evidence type="ECO:0000313" key="4">
    <source>
        <dbReference type="Proteomes" id="UP001226762"/>
    </source>
</evidence>
<reference evidence="3" key="2">
    <citation type="submission" date="2023-02" db="EMBL/GenBank/DDBJ databases">
        <title>'Rhodoalgimonas zhirmunskyi' gen. nov., isolated from a red alga.</title>
        <authorList>
            <person name="Nedashkovskaya O.I."/>
            <person name="Otstavnykh N.Y."/>
            <person name="Bystritskaya E.P."/>
            <person name="Balabanova L.A."/>
            <person name="Isaeva M.P."/>
        </authorList>
    </citation>
    <scope>NUCLEOTIDE SEQUENCE</scope>
    <source>
        <strain evidence="3">KCTC 52189</strain>
    </source>
</reference>
<name>A0AAE3WEZ1_9RHOB</name>
<dbReference type="InterPro" id="IPR040079">
    <property type="entry name" value="Glutathione_S-Trfase"/>
</dbReference>
<sequence>MRADGIRLHSVAGSRSFRVLWLLYELGLEPEVISYDIAKGDLRNPEFLGLSPAGRVPVLEIDRQVLFESGAIVEYLAETHPQAGLAPMPGEPERAKYLTWLHYAETVGVLIQNLNLQQVFLPDPSMRSPTVIGIEVKRLAISLKPLERLFAAQDYLLARGFSAADTMMGFTLESARHYVHFDRFPALSAYKARIEARPAYQRALETEGLQQFYDREFYEVPEG</sequence>
<keyword evidence="4" id="KW-1185">Reference proteome</keyword>
<dbReference type="EMBL" id="JANHAX010000005">
    <property type="protein sequence ID" value="MDQ2091464.1"/>
    <property type="molecule type" value="Genomic_DNA"/>
</dbReference>
<evidence type="ECO:0000259" key="1">
    <source>
        <dbReference type="PROSITE" id="PS50404"/>
    </source>
</evidence>
<dbReference type="InterPro" id="IPR036249">
    <property type="entry name" value="Thioredoxin-like_sf"/>
</dbReference>
<dbReference type="SFLD" id="SFLDG01150">
    <property type="entry name" value="Main.1:_Beta-like"/>
    <property type="match status" value="1"/>
</dbReference>
<dbReference type="SFLD" id="SFLDS00019">
    <property type="entry name" value="Glutathione_Transferase_(cytos"/>
    <property type="match status" value="1"/>
</dbReference>